<dbReference type="InterPro" id="IPR036638">
    <property type="entry name" value="HLH_DNA-bd_sf"/>
</dbReference>
<comment type="caution">
    <text evidence="1">The sequence shown here is derived from an EMBL/GenBank/DDBJ whole genome shotgun (WGS) entry which is preliminary data.</text>
</comment>
<gene>
    <name evidence="1" type="ORF">FCL54_16100</name>
</gene>
<dbReference type="RefSeq" id="WP_138127768.1">
    <property type="nucleotide sequence ID" value="NZ_SWLG01000012.1"/>
</dbReference>
<accession>A0A5R9F3J4</accession>
<dbReference type="EMBL" id="SWLG01000012">
    <property type="protein sequence ID" value="TLS36158.1"/>
    <property type="molecule type" value="Genomic_DNA"/>
</dbReference>
<evidence type="ECO:0000313" key="2">
    <source>
        <dbReference type="Proteomes" id="UP000308230"/>
    </source>
</evidence>
<name>A0A5R9F3J4_9BACL</name>
<sequence length="58" mass="6840">MSEQELLKQIEKNRQKVIAVASQYGLTNEKTVKYSQELDLLINQYQRLHKEAYLTAKN</sequence>
<dbReference type="Gene3D" id="4.10.280.10">
    <property type="entry name" value="Helix-loop-helix DNA-binding domain"/>
    <property type="match status" value="1"/>
</dbReference>
<dbReference type="GO" id="GO:0043937">
    <property type="term" value="P:regulation of sporulation"/>
    <property type="evidence" value="ECO:0007669"/>
    <property type="project" value="InterPro"/>
</dbReference>
<keyword evidence="2" id="KW-1185">Reference proteome</keyword>
<dbReference type="Proteomes" id="UP000308230">
    <property type="component" value="Unassembled WGS sequence"/>
</dbReference>
<dbReference type="InterPro" id="IPR053028">
    <property type="entry name" value="Spo0E-like_phosphatase"/>
</dbReference>
<dbReference type="OrthoDB" id="2972613at2"/>
<dbReference type="PANTHER" id="PTHR41263:SF1">
    <property type="entry name" value="ASPARTYL-PHOSPHATE PHOSPHATASE YISI"/>
    <property type="match status" value="1"/>
</dbReference>
<dbReference type="Pfam" id="PF09388">
    <property type="entry name" value="SpoOE-like"/>
    <property type="match status" value="1"/>
</dbReference>
<organism evidence="1 2">
    <name type="scientific">Exobacillus caeni</name>
    <dbReference type="NCBI Taxonomy" id="2574798"/>
    <lineage>
        <taxon>Bacteria</taxon>
        <taxon>Bacillati</taxon>
        <taxon>Bacillota</taxon>
        <taxon>Bacilli</taxon>
        <taxon>Bacillales</taxon>
        <taxon>Guptibacillaceae</taxon>
        <taxon>Exobacillus</taxon>
    </lineage>
</organism>
<reference evidence="1 2" key="1">
    <citation type="submission" date="2019-04" db="EMBL/GenBank/DDBJ databases">
        <title>Bacillus caeni sp. nov., a bacterium isolated from mangrove sediment.</title>
        <authorList>
            <person name="Huang H."/>
            <person name="Mo K."/>
            <person name="Hu Y."/>
        </authorList>
    </citation>
    <scope>NUCLEOTIDE SEQUENCE [LARGE SCALE GENOMIC DNA]</scope>
    <source>
        <strain evidence="1 2">HB172195</strain>
    </source>
</reference>
<dbReference type="InterPro" id="IPR037208">
    <property type="entry name" value="Spo0E-like_sf"/>
</dbReference>
<dbReference type="AlphaFoldDB" id="A0A5R9F3J4"/>
<evidence type="ECO:0000313" key="1">
    <source>
        <dbReference type="EMBL" id="TLS36158.1"/>
    </source>
</evidence>
<dbReference type="PANTHER" id="PTHR41263">
    <property type="entry name" value="ASPARTYL-PHOSPHATE PHOSPHATASE YISI"/>
    <property type="match status" value="1"/>
</dbReference>
<dbReference type="InterPro" id="IPR018540">
    <property type="entry name" value="Spo0E-like"/>
</dbReference>
<dbReference type="GO" id="GO:0046983">
    <property type="term" value="F:protein dimerization activity"/>
    <property type="evidence" value="ECO:0007669"/>
    <property type="project" value="InterPro"/>
</dbReference>
<protein>
    <submittedName>
        <fullName evidence="1">Aspartyl-phosphate phosphatase Spo0E family protein</fullName>
    </submittedName>
</protein>
<dbReference type="SUPFAM" id="SSF140500">
    <property type="entry name" value="BAS1536-like"/>
    <property type="match status" value="1"/>
</dbReference>
<proteinExistence type="predicted"/>